<evidence type="ECO:0000313" key="1">
    <source>
        <dbReference type="EMBL" id="PXV85093.1"/>
    </source>
</evidence>
<dbReference type="RefSeq" id="WP_110291972.1">
    <property type="nucleotide sequence ID" value="NZ_QICS01000019.1"/>
</dbReference>
<protein>
    <recommendedName>
        <fullName evidence="3">Phage protein</fullName>
    </recommendedName>
</protein>
<dbReference type="AlphaFoldDB" id="A0A318ELM3"/>
<reference evidence="1 2" key="1">
    <citation type="submission" date="2018-05" db="EMBL/GenBank/DDBJ databases">
        <title>Genomic Encyclopedia of Type Strains, Phase IV (KMG-IV): sequencing the most valuable type-strain genomes for metagenomic binning, comparative biology and taxonomic classification.</title>
        <authorList>
            <person name="Goeker M."/>
        </authorList>
    </citation>
    <scope>NUCLEOTIDE SEQUENCE [LARGE SCALE GENOMIC DNA]</scope>
    <source>
        <strain evidence="1 2">DSM 28816</strain>
    </source>
</reference>
<accession>A0A318ELM3</accession>
<sequence>MLKKTIVGISKALHEVFKEAYAIHIDDIEQDLNTPCFKITSLNPSQEQRLGKRYERFQPFDIIYFPNNEKECTCECMEVTEKLFDVLEYISIDGDLVRGINMSAEIQDGILHFFVDFNMFVIKQQERINMNDINSDVSLKEDE</sequence>
<comment type="caution">
    <text evidence="1">The sequence shown here is derived from an EMBL/GenBank/DDBJ whole genome shotgun (WGS) entry which is preliminary data.</text>
</comment>
<organism evidence="1 2">
    <name type="scientific">Lachnotalea glycerini</name>
    <dbReference type="NCBI Taxonomy" id="1763509"/>
    <lineage>
        <taxon>Bacteria</taxon>
        <taxon>Bacillati</taxon>
        <taxon>Bacillota</taxon>
        <taxon>Clostridia</taxon>
        <taxon>Lachnospirales</taxon>
        <taxon>Lachnospiraceae</taxon>
        <taxon>Lachnotalea</taxon>
    </lineage>
</organism>
<gene>
    <name evidence="1" type="ORF">C8E03_11917</name>
</gene>
<dbReference type="Pfam" id="PF20765">
    <property type="entry name" value="Phage_tail_terminator_8"/>
    <property type="match status" value="1"/>
</dbReference>
<evidence type="ECO:0000313" key="2">
    <source>
        <dbReference type="Proteomes" id="UP000247523"/>
    </source>
</evidence>
<name>A0A318ELM3_9FIRM</name>
<evidence type="ECO:0008006" key="3">
    <source>
        <dbReference type="Google" id="ProtNLM"/>
    </source>
</evidence>
<dbReference type="InterPro" id="IPR049254">
    <property type="entry name" value="Phage_tail_terminator"/>
</dbReference>
<proteinExistence type="predicted"/>
<dbReference type="Proteomes" id="UP000247523">
    <property type="component" value="Unassembled WGS sequence"/>
</dbReference>
<dbReference type="EMBL" id="QICS01000019">
    <property type="protein sequence ID" value="PXV85093.1"/>
    <property type="molecule type" value="Genomic_DNA"/>
</dbReference>